<protein>
    <recommendedName>
        <fullName evidence="4">RNA-binding S4 domain-containing protein</fullName>
    </recommendedName>
</protein>
<dbReference type="AlphaFoldDB" id="A0A1F7X230"/>
<evidence type="ECO:0000313" key="3">
    <source>
        <dbReference type="Proteomes" id="UP000179219"/>
    </source>
</evidence>
<dbReference type="SUPFAM" id="SSF55174">
    <property type="entry name" value="Alpha-L RNA-binding motif"/>
    <property type="match status" value="1"/>
</dbReference>
<keyword evidence="1" id="KW-0694">RNA-binding</keyword>
<gene>
    <name evidence="2" type="ORF">A2159_01795</name>
</gene>
<evidence type="ECO:0000313" key="2">
    <source>
        <dbReference type="EMBL" id="OGM09140.1"/>
    </source>
</evidence>
<proteinExistence type="predicted"/>
<dbReference type="Gene3D" id="3.10.290.10">
    <property type="entry name" value="RNA-binding S4 domain"/>
    <property type="match status" value="1"/>
</dbReference>
<evidence type="ECO:0000256" key="1">
    <source>
        <dbReference type="PROSITE-ProRule" id="PRU00182"/>
    </source>
</evidence>
<dbReference type="InterPro" id="IPR036986">
    <property type="entry name" value="S4_RNA-bd_sf"/>
</dbReference>
<accession>A0A1F7X230</accession>
<sequence length="81" mass="9405">MAQEYFEKTFQENKPEYEIEIENKKNLLETISQVTKSKSQAKRFILQNAVDVNEKTQNNPQLNTVTGDKIKIGQKIFVKVS</sequence>
<organism evidence="2 3">
    <name type="scientific">Candidatus Woesebacteria bacterium RBG_13_34_9</name>
    <dbReference type="NCBI Taxonomy" id="1802477"/>
    <lineage>
        <taxon>Bacteria</taxon>
        <taxon>Candidatus Woeseibacteriota</taxon>
    </lineage>
</organism>
<name>A0A1F7X230_9BACT</name>
<comment type="caution">
    <text evidence="2">The sequence shown here is derived from an EMBL/GenBank/DDBJ whole genome shotgun (WGS) entry which is preliminary data.</text>
</comment>
<dbReference type="GO" id="GO:0003723">
    <property type="term" value="F:RNA binding"/>
    <property type="evidence" value="ECO:0007669"/>
    <property type="project" value="UniProtKB-KW"/>
</dbReference>
<dbReference type="EMBL" id="MGFP01000027">
    <property type="protein sequence ID" value="OGM09140.1"/>
    <property type="molecule type" value="Genomic_DNA"/>
</dbReference>
<reference evidence="2 3" key="1">
    <citation type="journal article" date="2016" name="Nat. Commun.">
        <title>Thousands of microbial genomes shed light on interconnected biogeochemical processes in an aquifer system.</title>
        <authorList>
            <person name="Anantharaman K."/>
            <person name="Brown C.T."/>
            <person name="Hug L.A."/>
            <person name="Sharon I."/>
            <person name="Castelle C.J."/>
            <person name="Probst A.J."/>
            <person name="Thomas B.C."/>
            <person name="Singh A."/>
            <person name="Wilkins M.J."/>
            <person name="Karaoz U."/>
            <person name="Brodie E.L."/>
            <person name="Williams K.H."/>
            <person name="Hubbard S.S."/>
            <person name="Banfield J.F."/>
        </authorList>
    </citation>
    <scope>NUCLEOTIDE SEQUENCE [LARGE SCALE GENOMIC DNA]</scope>
</reference>
<dbReference type="PROSITE" id="PS50889">
    <property type="entry name" value="S4"/>
    <property type="match status" value="1"/>
</dbReference>
<evidence type="ECO:0008006" key="4">
    <source>
        <dbReference type="Google" id="ProtNLM"/>
    </source>
</evidence>
<dbReference type="Proteomes" id="UP000179219">
    <property type="component" value="Unassembled WGS sequence"/>
</dbReference>